<proteinExistence type="predicted"/>
<accession>F7T2X3</accession>
<dbReference type="HOGENOM" id="CLU_2115635_0_0_4"/>
<dbReference type="AlphaFoldDB" id="F7T2X3"/>
<dbReference type="EMBL" id="AFRQ01000059">
    <property type="protein sequence ID" value="EGP45288.1"/>
    <property type="molecule type" value="Genomic_DNA"/>
</dbReference>
<protein>
    <submittedName>
        <fullName evidence="2">Uncharacterized protein</fullName>
    </submittedName>
</protein>
<sequence length="114" mass="12080">MAAIMLAASITLAASRGQMPGRAGTLAAAARGAAGAGKGAWQLKHWVWEAGFCQLHLGHCMMRVLFWLPIERRMSCVARVRRAMARRSVSDAPAGRLGKTPIPARAANAGHLPP</sequence>
<organism evidence="2 3">
    <name type="scientific">Achromobacter insuavis AXX-A</name>
    <dbReference type="NCBI Taxonomy" id="1003200"/>
    <lineage>
        <taxon>Bacteria</taxon>
        <taxon>Pseudomonadati</taxon>
        <taxon>Pseudomonadota</taxon>
        <taxon>Betaproteobacteria</taxon>
        <taxon>Burkholderiales</taxon>
        <taxon>Alcaligenaceae</taxon>
        <taxon>Achromobacter</taxon>
    </lineage>
</organism>
<dbReference type="Proteomes" id="UP000004853">
    <property type="component" value="Unassembled WGS sequence"/>
</dbReference>
<gene>
    <name evidence="2" type="ORF">AXXA_16437</name>
</gene>
<evidence type="ECO:0000313" key="3">
    <source>
        <dbReference type="Proteomes" id="UP000004853"/>
    </source>
</evidence>
<name>F7T2X3_9BURK</name>
<feature type="region of interest" description="Disordered" evidence="1">
    <location>
        <begin position="90"/>
        <end position="114"/>
    </location>
</feature>
<comment type="caution">
    <text evidence="2">The sequence shown here is derived from an EMBL/GenBank/DDBJ whole genome shotgun (WGS) entry which is preliminary data.</text>
</comment>
<dbReference type="RefSeq" id="WP_006393296.1">
    <property type="nucleotide sequence ID" value="NZ_GL982453.1"/>
</dbReference>
<reference evidence="2 3" key="1">
    <citation type="submission" date="2011-06" db="EMBL/GenBank/DDBJ databases">
        <authorList>
            <person name="Bador J."/>
            <person name="Amoureux L."/>
            <person name="Neuwirth C."/>
        </authorList>
    </citation>
    <scope>NUCLEOTIDE SEQUENCE [LARGE SCALE GENOMIC DNA]</scope>
    <source>
        <strain evidence="2 3">AXX-A</strain>
    </source>
</reference>
<evidence type="ECO:0000313" key="2">
    <source>
        <dbReference type="EMBL" id="EGP45288.1"/>
    </source>
</evidence>
<evidence type="ECO:0000256" key="1">
    <source>
        <dbReference type="SAM" id="MobiDB-lite"/>
    </source>
</evidence>